<keyword evidence="2" id="KW-0804">Transcription</keyword>
<accession>A0A4P6Q947</accession>
<dbReference type="InterPro" id="IPR036390">
    <property type="entry name" value="WH_DNA-bd_sf"/>
</dbReference>
<dbReference type="InterPro" id="IPR036388">
    <property type="entry name" value="WH-like_DNA-bd_sf"/>
</dbReference>
<protein>
    <submittedName>
        <fullName evidence="4">HTH domain protein</fullName>
    </submittedName>
</protein>
<dbReference type="Pfam" id="PF13280">
    <property type="entry name" value="WYL"/>
    <property type="match status" value="1"/>
</dbReference>
<organism evidence="4 5">
    <name type="scientific">Streptomonospora litoralis</name>
    <dbReference type="NCBI Taxonomy" id="2498135"/>
    <lineage>
        <taxon>Bacteria</taxon>
        <taxon>Bacillati</taxon>
        <taxon>Actinomycetota</taxon>
        <taxon>Actinomycetes</taxon>
        <taxon>Streptosporangiales</taxon>
        <taxon>Nocardiopsidaceae</taxon>
        <taxon>Streptomonospora</taxon>
    </lineage>
</organism>
<dbReference type="PROSITE" id="PS52050">
    <property type="entry name" value="WYL"/>
    <property type="match status" value="1"/>
</dbReference>
<dbReference type="PANTHER" id="PTHR34580:SF1">
    <property type="entry name" value="PROTEIN PAFC"/>
    <property type="match status" value="1"/>
</dbReference>
<dbReference type="PIRSF" id="PIRSF016838">
    <property type="entry name" value="PafC"/>
    <property type="match status" value="1"/>
</dbReference>
<keyword evidence="5" id="KW-1185">Reference proteome</keyword>
<reference evidence="4 5" key="1">
    <citation type="submission" date="2019-02" db="EMBL/GenBank/DDBJ databases">
        <authorList>
            <person name="Khodamoradi S."/>
            <person name="Hahnke R.L."/>
            <person name="Kaempfer P."/>
            <person name="Schumann P."/>
            <person name="Rohde M."/>
            <person name="Steinert M."/>
            <person name="Luzhetskyy A."/>
            <person name="Wink J."/>
            <person name="Ruckert C."/>
        </authorList>
    </citation>
    <scope>NUCLEOTIDE SEQUENCE [LARGE SCALE GENOMIC DNA]</scope>
    <source>
        <strain evidence="4 5">M2</strain>
    </source>
</reference>
<name>A0A4P6Q947_9ACTN</name>
<sequence>MTPDRFFSLMLLLQSRDAVTTTDLAAALGVSLRTVTRDLNWLREAGFPVAAQRGRSGGVTVLPGTGLDLSRLTPGERQTLSVTGLDDKQRDDLNASTETRHALAKLATTHPGHSEDLIPLTEAVQVDSRPWLQSRLDGTPPAALIGPVRRARQLRIEYSSSHESPPSTLVVDPYGLLAKAGIWYLVADCDRAPRMFRLERITSWTETGHRRRLRPRQTLHSVTAGLTAQWEHDHVVEVSATIDASQLERAHRIFGPRLRLQKHADETAPYEATIRFLHLEDVRALLPFGRSITVHGPVEAKARLHDLAPELADHHRPS</sequence>
<dbReference type="PANTHER" id="PTHR34580">
    <property type="match status" value="1"/>
</dbReference>
<dbReference type="PROSITE" id="PS51000">
    <property type="entry name" value="HTH_DEOR_2"/>
    <property type="match status" value="1"/>
</dbReference>
<evidence type="ECO:0000313" key="4">
    <source>
        <dbReference type="EMBL" id="QBI56111.1"/>
    </source>
</evidence>
<dbReference type="InterPro" id="IPR028349">
    <property type="entry name" value="PafC-like"/>
</dbReference>
<gene>
    <name evidence="4" type="ORF">EKD16_21790</name>
</gene>
<dbReference type="Pfam" id="PF08279">
    <property type="entry name" value="HTH_11"/>
    <property type="match status" value="1"/>
</dbReference>
<evidence type="ECO:0000313" key="5">
    <source>
        <dbReference type="Proteomes" id="UP000292235"/>
    </source>
</evidence>
<dbReference type="Gene3D" id="1.10.10.10">
    <property type="entry name" value="Winged helix-like DNA-binding domain superfamily/Winged helix DNA-binding domain"/>
    <property type="match status" value="1"/>
</dbReference>
<dbReference type="GO" id="GO:0003700">
    <property type="term" value="F:DNA-binding transcription factor activity"/>
    <property type="evidence" value="ECO:0007669"/>
    <property type="project" value="InterPro"/>
</dbReference>
<dbReference type="InterPro" id="IPR013196">
    <property type="entry name" value="HTH_11"/>
</dbReference>
<dbReference type="AlphaFoldDB" id="A0A4P6Q947"/>
<evidence type="ECO:0000256" key="1">
    <source>
        <dbReference type="ARBA" id="ARBA00023015"/>
    </source>
</evidence>
<dbReference type="InterPro" id="IPR051534">
    <property type="entry name" value="CBASS_pafABC_assoc_protein"/>
</dbReference>
<dbReference type="InterPro" id="IPR026881">
    <property type="entry name" value="WYL_dom"/>
</dbReference>
<evidence type="ECO:0000259" key="3">
    <source>
        <dbReference type="PROSITE" id="PS51000"/>
    </source>
</evidence>
<keyword evidence="1" id="KW-0805">Transcription regulation</keyword>
<dbReference type="EMBL" id="CP036455">
    <property type="protein sequence ID" value="QBI56111.1"/>
    <property type="molecule type" value="Genomic_DNA"/>
</dbReference>
<dbReference type="KEGG" id="strr:EKD16_21790"/>
<dbReference type="InterPro" id="IPR001034">
    <property type="entry name" value="DeoR_HTH"/>
</dbReference>
<feature type="domain" description="HTH deoR-type" evidence="3">
    <location>
        <begin position="2"/>
        <end position="61"/>
    </location>
</feature>
<proteinExistence type="predicted"/>
<dbReference type="Proteomes" id="UP000292235">
    <property type="component" value="Chromosome"/>
</dbReference>
<dbReference type="SUPFAM" id="SSF46785">
    <property type="entry name" value="Winged helix' DNA-binding domain"/>
    <property type="match status" value="1"/>
</dbReference>
<dbReference type="OrthoDB" id="3171994at2"/>
<dbReference type="RefSeq" id="WP_131100771.1">
    <property type="nucleotide sequence ID" value="NZ_CP036455.1"/>
</dbReference>
<evidence type="ECO:0000256" key="2">
    <source>
        <dbReference type="ARBA" id="ARBA00023163"/>
    </source>
</evidence>